<protein>
    <recommendedName>
        <fullName evidence="1">CheW-like domain-containing protein</fullName>
    </recommendedName>
</protein>
<dbReference type="PANTHER" id="PTHR22617">
    <property type="entry name" value="CHEMOTAXIS SENSOR HISTIDINE KINASE-RELATED"/>
    <property type="match status" value="1"/>
</dbReference>
<evidence type="ECO:0000313" key="2">
    <source>
        <dbReference type="EMBL" id="RUO49055.1"/>
    </source>
</evidence>
<dbReference type="EMBL" id="PIPU01000001">
    <property type="protein sequence ID" value="RUO49055.1"/>
    <property type="molecule type" value="Genomic_DNA"/>
</dbReference>
<comment type="caution">
    <text evidence="2">The sequence shown here is derived from an EMBL/GenBank/DDBJ whole genome shotgun (WGS) entry which is preliminary data.</text>
</comment>
<dbReference type="STRING" id="519452.SAMN04488139_0260"/>
<feature type="domain" description="CheW-like" evidence="1">
    <location>
        <begin position="1"/>
        <end position="97"/>
    </location>
</feature>
<accession>A0A432XK20</accession>
<evidence type="ECO:0000313" key="3">
    <source>
        <dbReference type="Proteomes" id="UP000286985"/>
    </source>
</evidence>
<dbReference type="Proteomes" id="UP000286985">
    <property type="component" value="Unassembled WGS sequence"/>
</dbReference>
<keyword evidence="3" id="KW-1185">Reference proteome</keyword>
<dbReference type="Gene3D" id="2.40.50.180">
    <property type="entry name" value="CheA-289, Domain 4"/>
    <property type="match status" value="1"/>
</dbReference>
<organism evidence="2 3">
    <name type="scientific">Pseudidiomarina donghaiensis</name>
    <dbReference type="NCBI Taxonomy" id="519452"/>
    <lineage>
        <taxon>Bacteria</taxon>
        <taxon>Pseudomonadati</taxon>
        <taxon>Pseudomonadota</taxon>
        <taxon>Gammaproteobacteria</taxon>
        <taxon>Alteromonadales</taxon>
        <taxon>Idiomarinaceae</taxon>
        <taxon>Pseudidiomarina</taxon>
    </lineage>
</organism>
<dbReference type="GO" id="GO:0007165">
    <property type="term" value="P:signal transduction"/>
    <property type="evidence" value="ECO:0007669"/>
    <property type="project" value="InterPro"/>
</dbReference>
<name>A0A432XK20_9GAMM</name>
<dbReference type="GO" id="GO:0005829">
    <property type="term" value="C:cytosol"/>
    <property type="evidence" value="ECO:0007669"/>
    <property type="project" value="TreeGrafter"/>
</dbReference>
<dbReference type="Gene3D" id="2.30.30.40">
    <property type="entry name" value="SH3 Domains"/>
    <property type="match status" value="1"/>
</dbReference>
<reference evidence="3" key="1">
    <citation type="journal article" date="2018" name="Front. Microbiol.">
        <title>Genome-Based Analysis Reveals the Taxonomy and Diversity of the Family Idiomarinaceae.</title>
        <authorList>
            <person name="Liu Y."/>
            <person name="Lai Q."/>
            <person name="Shao Z."/>
        </authorList>
    </citation>
    <scope>NUCLEOTIDE SEQUENCE [LARGE SCALE GENOMIC DNA]</scope>
    <source>
        <strain evidence="3">908033</strain>
    </source>
</reference>
<dbReference type="InterPro" id="IPR036061">
    <property type="entry name" value="CheW-like_dom_sf"/>
</dbReference>
<gene>
    <name evidence="2" type="ORF">CWE24_00635</name>
</gene>
<dbReference type="SUPFAM" id="SSF50341">
    <property type="entry name" value="CheW-like"/>
    <property type="match status" value="1"/>
</dbReference>
<dbReference type="AlphaFoldDB" id="A0A432XK20"/>
<dbReference type="GO" id="GO:0006935">
    <property type="term" value="P:chemotaxis"/>
    <property type="evidence" value="ECO:0007669"/>
    <property type="project" value="InterPro"/>
</dbReference>
<dbReference type="OrthoDB" id="9790406at2"/>
<dbReference type="PANTHER" id="PTHR22617:SF23">
    <property type="entry name" value="CHEMOTAXIS PROTEIN CHEW"/>
    <property type="match status" value="1"/>
</dbReference>
<dbReference type="InterPro" id="IPR002545">
    <property type="entry name" value="CheW-lke_dom"/>
</dbReference>
<dbReference type="Pfam" id="PF01584">
    <property type="entry name" value="CheW"/>
    <property type="match status" value="1"/>
</dbReference>
<dbReference type="PROSITE" id="PS50851">
    <property type="entry name" value="CHEW"/>
    <property type="match status" value="1"/>
</dbReference>
<evidence type="ECO:0000259" key="1">
    <source>
        <dbReference type="PROSITE" id="PS50851"/>
    </source>
</evidence>
<sequence length="97" mass="10634">MISVLPFHLAAQQYAVPLEHVLRVVPMLLPTQLPGAPANIAGVVSIHGQILPVIDLAHVFRLPELKVDLWTPMIWLSTSTRELLIPVSSVEEISQAV</sequence>
<proteinExistence type="predicted"/>
<dbReference type="InterPro" id="IPR039315">
    <property type="entry name" value="CheW"/>
</dbReference>